<dbReference type="Proteomes" id="UP000624709">
    <property type="component" value="Unassembled WGS sequence"/>
</dbReference>
<comment type="caution">
    <text evidence="1">The sequence shown here is derived from an EMBL/GenBank/DDBJ whole genome shotgun (WGS) entry which is preliminary data.</text>
</comment>
<sequence length="95" mass="9988">MLLVVCAATPLRRIGELFDLMRAARRDVTVAVGLLHEFLAGDVPIAAAVHVKPALAAGHLELPRAAGVRLTDPAAPFSGESALALVEVGRREEGR</sequence>
<accession>A0ABQ4AZZ1</accession>
<keyword evidence="2" id="KW-1185">Reference proteome</keyword>
<gene>
    <name evidence="1" type="ORF">Apa02nite_000880</name>
</gene>
<protein>
    <submittedName>
        <fullName evidence="1">Uncharacterized protein</fullName>
    </submittedName>
</protein>
<evidence type="ECO:0000313" key="1">
    <source>
        <dbReference type="EMBL" id="GIE63980.1"/>
    </source>
</evidence>
<dbReference type="EMBL" id="BOMS01000002">
    <property type="protein sequence ID" value="GIE63980.1"/>
    <property type="molecule type" value="Genomic_DNA"/>
</dbReference>
<organism evidence="1 2">
    <name type="scientific">Actinoplanes palleronii</name>
    <dbReference type="NCBI Taxonomy" id="113570"/>
    <lineage>
        <taxon>Bacteria</taxon>
        <taxon>Bacillati</taxon>
        <taxon>Actinomycetota</taxon>
        <taxon>Actinomycetes</taxon>
        <taxon>Micromonosporales</taxon>
        <taxon>Micromonosporaceae</taxon>
        <taxon>Actinoplanes</taxon>
    </lineage>
</organism>
<proteinExistence type="predicted"/>
<name>A0ABQ4AZZ1_9ACTN</name>
<evidence type="ECO:0000313" key="2">
    <source>
        <dbReference type="Proteomes" id="UP000624709"/>
    </source>
</evidence>
<reference evidence="1 2" key="1">
    <citation type="submission" date="2021-01" db="EMBL/GenBank/DDBJ databases">
        <title>Whole genome shotgun sequence of Actinoplanes palleronii NBRC 14916.</title>
        <authorList>
            <person name="Komaki H."/>
            <person name="Tamura T."/>
        </authorList>
    </citation>
    <scope>NUCLEOTIDE SEQUENCE [LARGE SCALE GENOMIC DNA]</scope>
    <source>
        <strain evidence="1 2">NBRC 14916</strain>
    </source>
</reference>